<protein>
    <submittedName>
        <fullName evidence="4">LysM-like peptidoglycan-binding domain-containing protein</fullName>
    </submittedName>
</protein>
<evidence type="ECO:0000313" key="4">
    <source>
        <dbReference type="EMBL" id="MEI2680855.1"/>
    </source>
</evidence>
<proteinExistence type="predicted"/>
<evidence type="ECO:0000259" key="3">
    <source>
        <dbReference type="Pfam" id="PF08525"/>
    </source>
</evidence>
<comment type="caution">
    <text evidence="4">The sequence shown here is derived from an EMBL/GenBank/DDBJ whole genome shotgun (WGS) entry which is preliminary data.</text>
</comment>
<feature type="domain" description="Opacity-associated protein A-like N-terminal" evidence="3">
    <location>
        <begin position="26"/>
        <end position="53"/>
    </location>
</feature>
<evidence type="ECO:0000256" key="1">
    <source>
        <dbReference type="SAM" id="MobiDB-lite"/>
    </source>
</evidence>
<evidence type="ECO:0000259" key="2">
    <source>
        <dbReference type="Pfam" id="PF04225"/>
    </source>
</evidence>
<reference evidence="4 5" key="1">
    <citation type="submission" date="2024-02" db="EMBL/GenBank/DDBJ databases">
        <title>First report Erwinia aphidicola in onion in Chile.</title>
        <authorList>
            <person name="Valenzuela M."/>
            <person name="Pena M."/>
            <person name="Dutta B."/>
        </authorList>
    </citation>
    <scope>NUCLEOTIDE SEQUENCE [LARGE SCALE GENOMIC DNA]</scope>
    <source>
        <strain evidence="4 5">QCJ3A</strain>
    </source>
</reference>
<evidence type="ECO:0000313" key="5">
    <source>
        <dbReference type="Proteomes" id="UP001306592"/>
    </source>
</evidence>
<keyword evidence="5" id="KW-1185">Reference proteome</keyword>
<dbReference type="Proteomes" id="UP001306592">
    <property type="component" value="Unassembled WGS sequence"/>
</dbReference>
<dbReference type="Pfam" id="PF08525">
    <property type="entry name" value="OapA_N"/>
    <property type="match status" value="1"/>
</dbReference>
<dbReference type="EMBL" id="JBANEI010000002">
    <property type="protein sequence ID" value="MEI2680855.1"/>
    <property type="molecule type" value="Genomic_DNA"/>
</dbReference>
<dbReference type="InterPro" id="IPR013731">
    <property type="entry name" value="OapA_N"/>
</dbReference>
<name>A0ABU8DBH2_ERWAP</name>
<organism evidence="4 5">
    <name type="scientific">Erwinia aphidicola</name>
    <dbReference type="NCBI Taxonomy" id="68334"/>
    <lineage>
        <taxon>Bacteria</taxon>
        <taxon>Pseudomonadati</taxon>
        <taxon>Pseudomonadota</taxon>
        <taxon>Gammaproteobacteria</taxon>
        <taxon>Enterobacterales</taxon>
        <taxon>Erwiniaceae</taxon>
        <taxon>Erwinia</taxon>
    </lineage>
</organism>
<dbReference type="InterPro" id="IPR007340">
    <property type="entry name" value="LysM_Opacity-associatedA"/>
</dbReference>
<gene>
    <name evidence="4" type="ORF">V8N49_04180</name>
</gene>
<feature type="compositionally biased region" description="Pro residues" evidence="1">
    <location>
        <begin position="84"/>
        <end position="94"/>
    </location>
</feature>
<sequence>MPDASPTSRLSSWLHQIWHLPDQISWMNPLPAPHRRGIIAAALVVLLAFLWPSTPQQRAVQPVTPMQSGDAGTEVPLQAEITDSPPPATTPTAPPAQTSTAQSDSQGEWHEYLIASGQTLAQLFRDNNLPVNDVFAMARVEGNDKPLSTLHAGQTVKIRQDAQGVVTGLTLDSGNGEILFTRQPDGTFLKAQ</sequence>
<feature type="region of interest" description="Disordered" evidence="1">
    <location>
        <begin position="79"/>
        <end position="106"/>
    </location>
</feature>
<accession>A0ABU8DBH2</accession>
<feature type="domain" description="Opacity-associated protein A LysM-like" evidence="2">
    <location>
        <begin position="108"/>
        <end position="190"/>
    </location>
</feature>
<dbReference type="Gene3D" id="3.10.450.350">
    <property type="match status" value="1"/>
</dbReference>
<dbReference type="Pfam" id="PF04225">
    <property type="entry name" value="LysM_OapA"/>
    <property type="match status" value="1"/>
</dbReference>